<feature type="chain" id="PRO_5041907833" description="C-type lectin domain-containing protein" evidence="1">
    <location>
        <begin position="21"/>
        <end position="281"/>
    </location>
</feature>
<accession>A0AAF3FT91</accession>
<reference evidence="4" key="1">
    <citation type="submission" date="2024-02" db="UniProtKB">
        <authorList>
            <consortium name="WormBaseParasite"/>
        </authorList>
    </citation>
    <scope>IDENTIFICATION</scope>
</reference>
<evidence type="ECO:0000313" key="3">
    <source>
        <dbReference type="Proteomes" id="UP000887575"/>
    </source>
</evidence>
<dbReference type="InterPro" id="IPR016187">
    <property type="entry name" value="CTDL_fold"/>
</dbReference>
<dbReference type="SUPFAM" id="SSF56436">
    <property type="entry name" value="C-type lectin-like"/>
    <property type="match status" value="2"/>
</dbReference>
<dbReference type="AlphaFoldDB" id="A0AAF3FT91"/>
<dbReference type="InterPro" id="IPR050111">
    <property type="entry name" value="C-type_lectin/snaclec_domain"/>
</dbReference>
<feature type="domain" description="C-type lectin" evidence="2">
    <location>
        <begin position="153"/>
        <end position="281"/>
    </location>
</feature>
<proteinExistence type="predicted"/>
<organism evidence="3 4">
    <name type="scientific">Mesorhabditis belari</name>
    <dbReference type="NCBI Taxonomy" id="2138241"/>
    <lineage>
        <taxon>Eukaryota</taxon>
        <taxon>Metazoa</taxon>
        <taxon>Ecdysozoa</taxon>
        <taxon>Nematoda</taxon>
        <taxon>Chromadorea</taxon>
        <taxon>Rhabditida</taxon>
        <taxon>Rhabditina</taxon>
        <taxon>Rhabditomorpha</taxon>
        <taxon>Rhabditoidea</taxon>
        <taxon>Rhabditidae</taxon>
        <taxon>Mesorhabditinae</taxon>
        <taxon>Mesorhabditis</taxon>
    </lineage>
</organism>
<dbReference type="SMART" id="SM00034">
    <property type="entry name" value="CLECT"/>
    <property type="match status" value="1"/>
</dbReference>
<dbReference type="PANTHER" id="PTHR22803">
    <property type="entry name" value="MANNOSE, PHOSPHOLIPASE, LECTIN RECEPTOR RELATED"/>
    <property type="match status" value="1"/>
</dbReference>
<evidence type="ECO:0000256" key="1">
    <source>
        <dbReference type="SAM" id="SignalP"/>
    </source>
</evidence>
<evidence type="ECO:0000313" key="4">
    <source>
        <dbReference type="WBParaSite" id="MBELARI_LOCUS9400"/>
    </source>
</evidence>
<dbReference type="CDD" id="cd00037">
    <property type="entry name" value="CLECT"/>
    <property type="match status" value="2"/>
</dbReference>
<dbReference type="Gene3D" id="3.10.100.10">
    <property type="entry name" value="Mannose-Binding Protein A, subunit A"/>
    <property type="match status" value="2"/>
</dbReference>
<protein>
    <recommendedName>
        <fullName evidence="2">C-type lectin domain-containing protein</fullName>
    </recommendedName>
</protein>
<dbReference type="InterPro" id="IPR016186">
    <property type="entry name" value="C-type_lectin-like/link_sf"/>
</dbReference>
<sequence length="281" mass="31402">MNTMLCLFALLISLTVITSSIAPIRIDTTCHDERYFYSSALNLCILNTRYFDLTGKTQSWLGAEKYDGQWSWIDKSPFDYQRFDKKNSSGCFVCDGALLDATDLLWKPVDSSTYNSFICVAPPFIPTTTTRDPSVTTDSFGCYPAHKQPPFNCKEGWQYAPELGYEYLVFSDSFYDDTETYCVSQGAHLVSIHSEAENDFVAGLCCVSSDHYLDAGFYITGGIQLMHSRLGDLGIGEPEEVLFLDDLPEYCAAAEMIGCSTVQVHFLGIQELALNSEMICE</sequence>
<name>A0AAF3FT91_9BILA</name>
<keyword evidence="1" id="KW-0732">Signal</keyword>
<dbReference type="InterPro" id="IPR001304">
    <property type="entry name" value="C-type_lectin-like"/>
</dbReference>
<dbReference type="Proteomes" id="UP000887575">
    <property type="component" value="Unassembled WGS sequence"/>
</dbReference>
<dbReference type="WBParaSite" id="MBELARI_LOCUS9400">
    <property type="protein sequence ID" value="MBELARI_LOCUS9400"/>
    <property type="gene ID" value="MBELARI_LOCUS9400"/>
</dbReference>
<feature type="signal peptide" evidence="1">
    <location>
        <begin position="1"/>
        <end position="20"/>
    </location>
</feature>
<keyword evidence="3" id="KW-1185">Reference proteome</keyword>
<evidence type="ECO:0000259" key="2">
    <source>
        <dbReference type="SMART" id="SM00034"/>
    </source>
</evidence>